<sequence length="73" mass="7634">MSLSTEFLAPGTLTVPLNGALGATLMRAPGATAKVRAPFELTLSVCSRRGTHAELFPQVTAPALLVSAQNRQK</sequence>
<dbReference type="EMBL" id="CAFBPN010000105">
    <property type="protein sequence ID" value="CAB5028932.1"/>
    <property type="molecule type" value="Genomic_DNA"/>
</dbReference>
<proteinExistence type="predicted"/>
<gene>
    <name evidence="1" type="ORF">UFOPK4098_01361</name>
    <name evidence="2" type="ORF">UFOPK4347_01667</name>
</gene>
<evidence type="ECO:0000313" key="1">
    <source>
        <dbReference type="EMBL" id="CAB5028932.1"/>
    </source>
</evidence>
<dbReference type="AlphaFoldDB" id="A0A6J7RJL6"/>
<accession>A0A6J7RJL6</accession>
<dbReference type="EMBL" id="CAFBQU010000080">
    <property type="protein sequence ID" value="CAB5068055.1"/>
    <property type="molecule type" value="Genomic_DNA"/>
</dbReference>
<reference evidence="1" key="1">
    <citation type="submission" date="2020-05" db="EMBL/GenBank/DDBJ databases">
        <authorList>
            <person name="Chiriac C."/>
            <person name="Salcher M."/>
            <person name="Ghai R."/>
            <person name="Kavagutti S V."/>
        </authorList>
    </citation>
    <scope>NUCLEOTIDE SEQUENCE</scope>
</reference>
<name>A0A6J7RJL6_9ZZZZ</name>
<organism evidence="1">
    <name type="scientific">freshwater metagenome</name>
    <dbReference type="NCBI Taxonomy" id="449393"/>
    <lineage>
        <taxon>unclassified sequences</taxon>
        <taxon>metagenomes</taxon>
        <taxon>ecological metagenomes</taxon>
    </lineage>
</organism>
<evidence type="ECO:0000313" key="2">
    <source>
        <dbReference type="EMBL" id="CAB5068055.1"/>
    </source>
</evidence>
<protein>
    <submittedName>
        <fullName evidence="1">Unannotated protein</fullName>
    </submittedName>
</protein>